<dbReference type="InterPro" id="IPR000086">
    <property type="entry name" value="NUDIX_hydrolase_dom"/>
</dbReference>
<feature type="domain" description="Nudix hydrolase" evidence="3">
    <location>
        <begin position="9"/>
        <end position="155"/>
    </location>
</feature>
<dbReference type="CDD" id="cd02883">
    <property type="entry name" value="NUDIX_Hydrolase"/>
    <property type="match status" value="1"/>
</dbReference>
<protein>
    <recommendedName>
        <fullName evidence="3">Nudix hydrolase domain-containing protein</fullName>
    </recommendedName>
</protein>
<name>A0A1G2C7B9_9BACT</name>
<dbReference type="Pfam" id="PF00293">
    <property type="entry name" value="NUDIX"/>
    <property type="match status" value="1"/>
</dbReference>
<evidence type="ECO:0000313" key="5">
    <source>
        <dbReference type="Proteomes" id="UP000176349"/>
    </source>
</evidence>
<evidence type="ECO:0000256" key="1">
    <source>
        <dbReference type="ARBA" id="ARBA00022801"/>
    </source>
</evidence>
<dbReference type="AlphaFoldDB" id="A0A1G2C7B9"/>
<evidence type="ECO:0000259" key="3">
    <source>
        <dbReference type="PROSITE" id="PS51462"/>
    </source>
</evidence>
<dbReference type="GO" id="GO:0016787">
    <property type="term" value="F:hydrolase activity"/>
    <property type="evidence" value="ECO:0007669"/>
    <property type="project" value="UniProtKB-KW"/>
</dbReference>
<comment type="caution">
    <text evidence="4">The sequence shown here is derived from an EMBL/GenBank/DDBJ whole genome shotgun (WGS) entry which is preliminary data.</text>
</comment>
<dbReference type="PANTHER" id="PTHR43736:SF1">
    <property type="entry name" value="DIHYDRONEOPTERIN TRIPHOSPHATE DIPHOSPHATASE"/>
    <property type="match status" value="1"/>
</dbReference>
<dbReference type="PROSITE" id="PS00893">
    <property type="entry name" value="NUDIX_BOX"/>
    <property type="match status" value="1"/>
</dbReference>
<gene>
    <name evidence="4" type="ORF">A2128_02360</name>
</gene>
<evidence type="ECO:0000256" key="2">
    <source>
        <dbReference type="RuleBase" id="RU003476"/>
    </source>
</evidence>
<dbReference type="EMBL" id="MHKV01000017">
    <property type="protein sequence ID" value="OGY97258.1"/>
    <property type="molecule type" value="Genomic_DNA"/>
</dbReference>
<dbReference type="InterPro" id="IPR015797">
    <property type="entry name" value="NUDIX_hydrolase-like_dom_sf"/>
</dbReference>
<proteinExistence type="inferred from homology"/>
<dbReference type="Proteomes" id="UP000176349">
    <property type="component" value="Unassembled WGS sequence"/>
</dbReference>
<dbReference type="PRINTS" id="PR00502">
    <property type="entry name" value="NUDIXFAMILY"/>
</dbReference>
<keyword evidence="1 2" id="KW-0378">Hydrolase</keyword>
<comment type="similarity">
    <text evidence="2">Belongs to the Nudix hydrolase family.</text>
</comment>
<sequence length="162" mass="18410">MEENTMNLCPGKSVGAVIRDKDGAILVLYRKKRPLGLALPAGHIDEGETPPDAMQREVYEETGLEVKRYREVLHSTFPNPCSRTDAAGKSYDGHEWWVYEVVEWSGVPRLMEPDKHEFVAFKDLGFLRYSLDLELGHAPDPADATNWDPAWRDYILPALKII</sequence>
<dbReference type="SUPFAM" id="SSF55811">
    <property type="entry name" value="Nudix"/>
    <property type="match status" value="1"/>
</dbReference>
<dbReference type="Gene3D" id="3.90.79.10">
    <property type="entry name" value="Nucleoside Triphosphate Pyrophosphohydrolase"/>
    <property type="match status" value="1"/>
</dbReference>
<dbReference type="InterPro" id="IPR020084">
    <property type="entry name" value="NUDIX_hydrolase_CS"/>
</dbReference>
<reference evidence="4 5" key="1">
    <citation type="journal article" date="2016" name="Nat. Commun.">
        <title>Thousands of microbial genomes shed light on interconnected biogeochemical processes in an aquifer system.</title>
        <authorList>
            <person name="Anantharaman K."/>
            <person name="Brown C.T."/>
            <person name="Hug L.A."/>
            <person name="Sharon I."/>
            <person name="Castelle C.J."/>
            <person name="Probst A.J."/>
            <person name="Thomas B.C."/>
            <person name="Singh A."/>
            <person name="Wilkins M.J."/>
            <person name="Karaoz U."/>
            <person name="Brodie E.L."/>
            <person name="Williams K.H."/>
            <person name="Hubbard S.S."/>
            <person name="Banfield J.F."/>
        </authorList>
    </citation>
    <scope>NUCLEOTIDE SEQUENCE [LARGE SCALE GENOMIC DNA]</scope>
</reference>
<dbReference type="InterPro" id="IPR020476">
    <property type="entry name" value="Nudix_hydrolase"/>
</dbReference>
<evidence type="ECO:0000313" key="4">
    <source>
        <dbReference type="EMBL" id="OGY97258.1"/>
    </source>
</evidence>
<dbReference type="PROSITE" id="PS51462">
    <property type="entry name" value="NUDIX"/>
    <property type="match status" value="1"/>
</dbReference>
<organism evidence="4 5">
    <name type="scientific">Candidatus Liptonbacteria bacterium GWC1_60_9</name>
    <dbReference type="NCBI Taxonomy" id="1798645"/>
    <lineage>
        <taxon>Bacteria</taxon>
        <taxon>Candidatus Liptoniibacteriota</taxon>
    </lineage>
</organism>
<accession>A0A1G2C7B9</accession>
<dbReference type="PANTHER" id="PTHR43736">
    <property type="entry name" value="ADP-RIBOSE PYROPHOSPHATASE"/>
    <property type="match status" value="1"/>
</dbReference>